<dbReference type="EMBL" id="BTRK01000001">
    <property type="protein sequence ID" value="GMR33827.1"/>
    <property type="molecule type" value="Genomic_DNA"/>
</dbReference>
<comment type="caution">
    <text evidence="2">The sequence shown here is derived from an EMBL/GenBank/DDBJ whole genome shotgun (WGS) entry which is preliminary data.</text>
</comment>
<feature type="non-terminal residue" evidence="2">
    <location>
        <position position="146"/>
    </location>
</feature>
<evidence type="ECO:0000256" key="1">
    <source>
        <dbReference type="SAM" id="Phobius"/>
    </source>
</evidence>
<dbReference type="AlphaFoldDB" id="A0AAN5C8I0"/>
<keyword evidence="1" id="KW-0812">Transmembrane</keyword>
<proteinExistence type="predicted"/>
<protein>
    <recommendedName>
        <fullName evidence="4">G protein-coupled receptor</fullName>
    </recommendedName>
</protein>
<sequence length="146" mass="16661">HQHCMSTPSDISPVVESIFICFCYFIGIISLIVNTATLVVIVKKSSALIREVKIIIVFQQVSFLLSNAFSTLLFIPFFYTRIGSSYLVFVEVEIRPHLRFNKVTLKSLHMLLIMSMIASFGMTIIVRHQLLISDSSAIKMRARVRY</sequence>
<reference evidence="3" key="1">
    <citation type="submission" date="2022-10" db="EMBL/GenBank/DDBJ databases">
        <title>Genome assembly of Pristionchus species.</title>
        <authorList>
            <person name="Yoshida K."/>
            <person name="Sommer R.J."/>
        </authorList>
    </citation>
    <scope>NUCLEOTIDE SEQUENCE [LARGE SCALE GENOMIC DNA]</scope>
    <source>
        <strain evidence="3">RS5460</strain>
    </source>
</reference>
<keyword evidence="1" id="KW-0472">Membrane</keyword>
<accession>A0AAN5C8I0</accession>
<organism evidence="2 3">
    <name type="scientific">Pristionchus mayeri</name>
    <dbReference type="NCBI Taxonomy" id="1317129"/>
    <lineage>
        <taxon>Eukaryota</taxon>
        <taxon>Metazoa</taxon>
        <taxon>Ecdysozoa</taxon>
        <taxon>Nematoda</taxon>
        <taxon>Chromadorea</taxon>
        <taxon>Rhabditida</taxon>
        <taxon>Rhabditina</taxon>
        <taxon>Diplogasteromorpha</taxon>
        <taxon>Diplogasteroidea</taxon>
        <taxon>Neodiplogasteridae</taxon>
        <taxon>Pristionchus</taxon>
    </lineage>
</organism>
<evidence type="ECO:0000313" key="2">
    <source>
        <dbReference type="EMBL" id="GMR33827.1"/>
    </source>
</evidence>
<feature type="transmembrane region" description="Helical" evidence="1">
    <location>
        <begin position="17"/>
        <end position="42"/>
    </location>
</feature>
<gene>
    <name evidence="2" type="ORF">PMAYCL1PPCAC_04022</name>
</gene>
<keyword evidence="1" id="KW-1133">Transmembrane helix</keyword>
<feature type="non-terminal residue" evidence="2">
    <location>
        <position position="1"/>
    </location>
</feature>
<name>A0AAN5C8I0_9BILA</name>
<dbReference type="Proteomes" id="UP001328107">
    <property type="component" value="Unassembled WGS sequence"/>
</dbReference>
<keyword evidence="3" id="KW-1185">Reference proteome</keyword>
<feature type="transmembrane region" description="Helical" evidence="1">
    <location>
        <begin position="108"/>
        <end position="126"/>
    </location>
</feature>
<evidence type="ECO:0000313" key="3">
    <source>
        <dbReference type="Proteomes" id="UP001328107"/>
    </source>
</evidence>
<evidence type="ECO:0008006" key="4">
    <source>
        <dbReference type="Google" id="ProtNLM"/>
    </source>
</evidence>
<feature type="transmembrane region" description="Helical" evidence="1">
    <location>
        <begin position="54"/>
        <end position="79"/>
    </location>
</feature>